<dbReference type="PANTHER" id="PTHR11102">
    <property type="entry name" value="SEL-1-LIKE PROTEIN"/>
    <property type="match status" value="1"/>
</dbReference>
<comment type="caution">
    <text evidence="3">The sequence shown here is derived from an EMBL/GenBank/DDBJ whole genome shotgun (WGS) entry which is preliminary data.</text>
</comment>
<evidence type="ECO:0000313" key="4">
    <source>
        <dbReference type="Proteomes" id="UP001642464"/>
    </source>
</evidence>
<dbReference type="EMBL" id="CAXAMM010020058">
    <property type="protein sequence ID" value="CAK9047180.1"/>
    <property type="molecule type" value="Genomic_DNA"/>
</dbReference>
<dbReference type="InterPro" id="IPR006597">
    <property type="entry name" value="Sel1-like"/>
</dbReference>
<accession>A0ABP0MAH9</accession>
<dbReference type="SMART" id="SM00671">
    <property type="entry name" value="SEL1"/>
    <property type="match status" value="8"/>
</dbReference>
<dbReference type="SMART" id="SM00028">
    <property type="entry name" value="TPR"/>
    <property type="match status" value="2"/>
</dbReference>
<protein>
    <submittedName>
        <fullName evidence="3">Secretory immunoglobulin A-binding protein EsiB</fullName>
    </submittedName>
</protein>
<dbReference type="InterPro" id="IPR011990">
    <property type="entry name" value="TPR-like_helical_dom_sf"/>
</dbReference>
<dbReference type="PROSITE" id="PS50005">
    <property type="entry name" value="TPR"/>
    <property type="match status" value="1"/>
</dbReference>
<comment type="similarity">
    <text evidence="1">Belongs to the sel-1 family.</text>
</comment>
<dbReference type="SUPFAM" id="SSF81901">
    <property type="entry name" value="HCP-like"/>
    <property type="match status" value="2"/>
</dbReference>
<dbReference type="Gene3D" id="1.25.40.10">
    <property type="entry name" value="Tetratricopeptide repeat domain"/>
    <property type="match status" value="1"/>
</dbReference>
<gene>
    <name evidence="3" type="ORF">SCF082_LOCUS26464</name>
</gene>
<organism evidence="3 4">
    <name type="scientific">Durusdinium trenchii</name>
    <dbReference type="NCBI Taxonomy" id="1381693"/>
    <lineage>
        <taxon>Eukaryota</taxon>
        <taxon>Sar</taxon>
        <taxon>Alveolata</taxon>
        <taxon>Dinophyceae</taxon>
        <taxon>Suessiales</taxon>
        <taxon>Symbiodiniaceae</taxon>
        <taxon>Durusdinium</taxon>
    </lineage>
</organism>
<keyword evidence="4" id="KW-1185">Reference proteome</keyword>
<dbReference type="PANTHER" id="PTHR11102:SF160">
    <property type="entry name" value="ERAD-ASSOCIATED E3 UBIQUITIN-PROTEIN LIGASE COMPONENT HRD3"/>
    <property type="match status" value="1"/>
</dbReference>
<sequence length="416" mass="44711">MKAYIERAVDLIQTGELALARTYLAPALIHPRLSPGERSRAYYLRGYSYYAAGLPVSASKDYARALEFNPANGAALVALGGLYHRGEGVDEDAEIAFAFFETAAEAEHPEANLYVGFALLEGRGVAQDVARAREILQKEAEAGDSTAMLYLGRSYRADYTEEPNVVEAQRWIEAAAAADSIEAQVALGYMHYKGEFNGEPDLVAAVRLFEAAGEAGSSAADVALGHMYLVGEGVPMDPATARELLERAALAGNLAGSLSLGHIYEAGIGVDADLEAAEAWYLRGAQAGFSQAQLRLFYLLLRRGEELEALHWIAKAADQNLPQAQNDYAWMLSTSRSEDVRNGALALSYAERAVAQVESAAYLDTLAAAYAELGRFAEAVATQEQAMALITEAGSEEALALAEHLAAYEAGEPWRE</sequence>
<reference evidence="3 4" key="1">
    <citation type="submission" date="2024-02" db="EMBL/GenBank/DDBJ databases">
        <authorList>
            <person name="Chen Y."/>
            <person name="Shah S."/>
            <person name="Dougan E. K."/>
            <person name="Thang M."/>
            <person name="Chan C."/>
        </authorList>
    </citation>
    <scope>NUCLEOTIDE SEQUENCE [LARGE SCALE GENOMIC DNA]</scope>
</reference>
<evidence type="ECO:0000313" key="3">
    <source>
        <dbReference type="EMBL" id="CAK9047180.1"/>
    </source>
</evidence>
<evidence type="ECO:0000256" key="1">
    <source>
        <dbReference type="ARBA" id="ARBA00038101"/>
    </source>
</evidence>
<dbReference type="InterPro" id="IPR050767">
    <property type="entry name" value="Sel1_AlgK"/>
</dbReference>
<evidence type="ECO:0000256" key="2">
    <source>
        <dbReference type="PROSITE-ProRule" id="PRU00339"/>
    </source>
</evidence>
<proteinExistence type="inferred from homology"/>
<name>A0ABP0MAH9_9DINO</name>
<feature type="repeat" description="TPR" evidence="2">
    <location>
        <begin position="39"/>
        <end position="72"/>
    </location>
</feature>
<dbReference type="Pfam" id="PF08238">
    <property type="entry name" value="Sel1"/>
    <property type="match status" value="9"/>
</dbReference>
<dbReference type="Proteomes" id="UP001642464">
    <property type="component" value="Unassembled WGS sequence"/>
</dbReference>
<dbReference type="InterPro" id="IPR019734">
    <property type="entry name" value="TPR_rpt"/>
</dbReference>
<keyword evidence="2" id="KW-0802">TPR repeat</keyword>